<keyword evidence="1" id="KW-0732">Signal</keyword>
<keyword evidence="3" id="KW-1185">Reference proteome</keyword>
<dbReference type="Proteomes" id="UP001222770">
    <property type="component" value="Unassembled WGS sequence"/>
</dbReference>
<dbReference type="RefSeq" id="WP_277278512.1">
    <property type="nucleotide sequence ID" value="NZ_JAROCY010000011.1"/>
</dbReference>
<dbReference type="PROSITE" id="PS51318">
    <property type="entry name" value="TAT"/>
    <property type="match status" value="1"/>
</dbReference>
<feature type="chain" id="PRO_5047531180" description="Twin-arginine translocation pathway signal" evidence="1">
    <location>
        <begin position="21"/>
        <end position="146"/>
    </location>
</feature>
<sequence length="146" mass="15694">MDRRTFIAATSTALLAPAAAAGSPAGETAFATDPDAAILNAWQRRVAAYAVINSETLGPSDKAADPHWHIVDECDKLIQSTVAKTPLGIETQIWVALHNSAAYVLDEENAILRMDLEYVAQHTDDFDWAAMPMVAALRSLRAMGDA</sequence>
<dbReference type="InterPro" id="IPR006311">
    <property type="entry name" value="TAT_signal"/>
</dbReference>
<organism evidence="2 3">
    <name type="scientific">Novosphingobium cyanobacteriorum</name>
    <dbReference type="NCBI Taxonomy" id="3024215"/>
    <lineage>
        <taxon>Bacteria</taxon>
        <taxon>Pseudomonadati</taxon>
        <taxon>Pseudomonadota</taxon>
        <taxon>Alphaproteobacteria</taxon>
        <taxon>Sphingomonadales</taxon>
        <taxon>Sphingomonadaceae</taxon>
        <taxon>Novosphingobium</taxon>
    </lineage>
</organism>
<evidence type="ECO:0000256" key="1">
    <source>
        <dbReference type="SAM" id="SignalP"/>
    </source>
</evidence>
<comment type="caution">
    <text evidence="2">The sequence shown here is derived from an EMBL/GenBank/DDBJ whole genome shotgun (WGS) entry which is preliminary data.</text>
</comment>
<evidence type="ECO:0000313" key="3">
    <source>
        <dbReference type="Proteomes" id="UP001222770"/>
    </source>
</evidence>
<proteinExistence type="predicted"/>
<evidence type="ECO:0000313" key="2">
    <source>
        <dbReference type="EMBL" id="MDF8334139.1"/>
    </source>
</evidence>
<feature type="signal peptide" evidence="1">
    <location>
        <begin position="1"/>
        <end position="20"/>
    </location>
</feature>
<reference evidence="2 3" key="1">
    <citation type="submission" date="2023-03" db="EMBL/GenBank/DDBJ databases">
        <title>Novosphingobium cyanobacteriorum sp. nov., isolated from a eutrophic reservoir during the Microcystis bloom period.</title>
        <authorList>
            <person name="Kang M."/>
            <person name="Le V."/>
            <person name="Ko S.-R."/>
            <person name="Lee S.-A."/>
            <person name="Ahn C.-Y."/>
        </authorList>
    </citation>
    <scope>NUCLEOTIDE SEQUENCE [LARGE SCALE GENOMIC DNA]</scope>
    <source>
        <strain evidence="2 3">HBC54</strain>
    </source>
</reference>
<accession>A0ABT6CJP0</accession>
<dbReference type="EMBL" id="JAROCY010000011">
    <property type="protein sequence ID" value="MDF8334139.1"/>
    <property type="molecule type" value="Genomic_DNA"/>
</dbReference>
<protein>
    <recommendedName>
        <fullName evidence="4">Twin-arginine translocation pathway signal</fullName>
    </recommendedName>
</protein>
<name>A0ABT6CJP0_9SPHN</name>
<evidence type="ECO:0008006" key="4">
    <source>
        <dbReference type="Google" id="ProtNLM"/>
    </source>
</evidence>
<gene>
    <name evidence="2" type="ORF">POM99_13070</name>
</gene>